<reference evidence="1 2" key="1">
    <citation type="submission" date="2018-10" db="EMBL/GenBank/DDBJ databases">
        <title>Histidinibacterium lentulum gen. nov., sp. nov., a marine bacterium from the culture broth of Picochlorum sp. 122.</title>
        <authorList>
            <person name="Wang G."/>
        </authorList>
    </citation>
    <scope>NUCLEOTIDE SEQUENCE [LARGE SCALE GENOMIC DNA]</scope>
    <source>
        <strain evidence="1 2">B17</strain>
    </source>
</reference>
<comment type="caution">
    <text evidence="1">The sequence shown here is derived from an EMBL/GenBank/DDBJ whole genome shotgun (WGS) entry which is preliminary data.</text>
</comment>
<dbReference type="AlphaFoldDB" id="A0A3N2QUY2"/>
<dbReference type="OrthoDB" id="7872144at2"/>
<organism evidence="1 2">
    <name type="scientific">Histidinibacterium lentulum</name>
    <dbReference type="NCBI Taxonomy" id="2480588"/>
    <lineage>
        <taxon>Bacteria</taxon>
        <taxon>Pseudomonadati</taxon>
        <taxon>Pseudomonadota</taxon>
        <taxon>Alphaproteobacteria</taxon>
        <taxon>Rhodobacterales</taxon>
        <taxon>Paracoccaceae</taxon>
        <taxon>Histidinibacterium</taxon>
    </lineage>
</organism>
<keyword evidence="2" id="KW-1185">Reference proteome</keyword>
<dbReference type="Proteomes" id="UP000268016">
    <property type="component" value="Unassembled WGS sequence"/>
</dbReference>
<gene>
    <name evidence="1" type="ORF">EAT49_15525</name>
</gene>
<proteinExistence type="predicted"/>
<sequence>MIEMDDGTFETATRLGPDIIRVTGSYPGDADDGYIVDLARGLYTLVYLDIYDGSPDPSSRATYSFADPAAEMPAPEPDSTVTLDVIGLDSGGIFTETQTYSFGPAYDLDIGGCSYAAIDVEVVYGDLVNEVEVYTLLTDLSFSVLTAYDDEFGQDAYRPVRIFLP</sequence>
<dbReference type="EMBL" id="RDRB01000008">
    <property type="protein sequence ID" value="ROT99031.1"/>
    <property type="molecule type" value="Genomic_DNA"/>
</dbReference>
<evidence type="ECO:0000313" key="1">
    <source>
        <dbReference type="EMBL" id="ROT99031.1"/>
    </source>
</evidence>
<accession>A0A3N2QUY2</accession>
<protein>
    <submittedName>
        <fullName evidence="1">Uncharacterized protein</fullName>
    </submittedName>
</protein>
<name>A0A3N2QUY2_9RHOB</name>
<evidence type="ECO:0000313" key="2">
    <source>
        <dbReference type="Proteomes" id="UP000268016"/>
    </source>
</evidence>